<evidence type="ECO:0000313" key="4">
    <source>
        <dbReference type="EnsemblPlants" id="KEH41857"/>
    </source>
</evidence>
<feature type="region of interest" description="Disordered" evidence="1">
    <location>
        <begin position="169"/>
        <end position="193"/>
    </location>
</feature>
<feature type="domain" description="Myb/SANT-like" evidence="2">
    <location>
        <begin position="196"/>
        <end position="288"/>
    </location>
</feature>
<reference evidence="4" key="3">
    <citation type="submission" date="2015-04" db="UniProtKB">
        <authorList>
            <consortium name="EnsemblPlants"/>
        </authorList>
    </citation>
    <scope>IDENTIFICATION</scope>
    <source>
        <strain evidence="4">cv. Jemalong A17</strain>
    </source>
</reference>
<reference evidence="3 5" key="2">
    <citation type="journal article" date="2014" name="BMC Genomics">
        <title>An improved genome release (version Mt4.0) for the model legume Medicago truncatula.</title>
        <authorList>
            <person name="Tang H."/>
            <person name="Krishnakumar V."/>
            <person name="Bidwell S."/>
            <person name="Rosen B."/>
            <person name="Chan A."/>
            <person name="Zhou S."/>
            <person name="Gentzbittel L."/>
            <person name="Childs K.L."/>
            <person name="Yandell M."/>
            <person name="Gundlach H."/>
            <person name="Mayer K.F."/>
            <person name="Schwartz D.C."/>
            <person name="Town C.D."/>
        </authorList>
    </citation>
    <scope>GENOME REANNOTATION</scope>
    <source>
        <strain evidence="3">A17</strain>
        <strain evidence="4 5">cv. Jemalong A17</strain>
    </source>
</reference>
<feature type="compositionally biased region" description="Basic and acidic residues" evidence="1">
    <location>
        <begin position="169"/>
        <end position="182"/>
    </location>
</feature>
<dbReference type="Proteomes" id="UP000002051">
    <property type="component" value="Unassembled WGS sequence"/>
</dbReference>
<sequence length="684" mass="77638">MDQVMQGNEIGDDSSINLDNSRANWTPSQDQYFLELLLSHVHKGNKTGKVFTRLAWADMTEQFNSKFGFKYDVDVLKNRYKRFKKQYYEIKAMASQNGFQWDGRLNTITANDKTWEEYIKAHPDAQVFRKKLFPCYNDLCIIYGHTVADGRYSLSCFDEGFEYEENASKELDDHTSTSKGVDDQTPPTPSQSKIDWSPMMDRVFVELMLDQVRKGNKAGRTFTRQAWGDMAESFNNRFGCHYGKVVLKNRFNVLSRHYSSINELLGKEGFSWDKAQHKVVANDQVWQKCIRVNHKFRLYRIKSMPFYSGMCIVCRDEAPADCKSILERKSYGNKNSTPDPNGSLHIGSENNFIGDTQPLPYASLHTGDGSNFTKEPLPDTAFHVGGENSFTRDTIYQPLPYAALHIDDENRLTRDTQPLPNAILNLGGENNFTRDTIIQPLHNAVWHVGGENSFIRDTITQPLPNATLDIGGENNFTRDTITEPLQNATLHIGGENNFTFIGGENNFIGGAQPPANADNEGGGKNSTRDEGIERIFTRKTQPQKNSTRDEGSERIFTRKTQPQNADKEPLLLSAGKNISRQKKRHQTKAPATLNEPKKARNYNEGMSVALKHMAVAVTSLTNKTKKEDNFSVGNVMKVLQAIPDLDDDLILDACDFLEDEKRARLFLALPANLRKKWLLRKLRS</sequence>
<dbReference type="InterPro" id="IPR024752">
    <property type="entry name" value="Myb/SANT-like_dom"/>
</dbReference>
<organism evidence="3 5">
    <name type="scientific">Medicago truncatula</name>
    <name type="common">Barrel medic</name>
    <name type="synonym">Medicago tribuloides</name>
    <dbReference type="NCBI Taxonomy" id="3880"/>
    <lineage>
        <taxon>Eukaryota</taxon>
        <taxon>Viridiplantae</taxon>
        <taxon>Streptophyta</taxon>
        <taxon>Embryophyta</taxon>
        <taxon>Tracheophyta</taxon>
        <taxon>Spermatophyta</taxon>
        <taxon>Magnoliopsida</taxon>
        <taxon>eudicotyledons</taxon>
        <taxon>Gunneridae</taxon>
        <taxon>Pentapetalae</taxon>
        <taxon>rosids</taxon>
        <taxon>fabids</taxon>
        <taxon>Fabales</taxon>
        <taxon>Fabaceae</taxon>
        <taxon>Papilionoideae</taxon>
        <taxon>50 kb inversion clade</taxon>
        <taxon>NPAAA clade</taxon>
        <taxon>Hologalegina</taxon>
        <taxon>IRL clade</taxon>
        <taxon>Trifolieae</taxon>
        <taxon>Medicago</taxon>
    </lineage>
</organism>
<gene>
    <name evidence="4" type="primary">25483665</name>
    <name evidence="3" type="ordered locus">MTR_1g055365</name>
</gene>
<dbReference type="GO" id="GO:0003677">
    <property type="term" value="F:DNA binding"/>
    <property type="evidence" value="ECO:0007669"/>
    <property type="project" value="UniProtKB-KW"/>
</dbReference>
<keyword evidence="3" id="KW-0238">DNA-binding</keyword>
<dbReference type="PANTHER" id="PTHR46929:SF33">
    <property type="entry name" value="L10-INTERACTING MYB DOMAIN-CONTAINING PROTEIN-LIKE ISOFORM X1"/>
    <property type="match status" value="1"/>
</dbReference>
<feature type="domain" description="Myb/SANT-like" evidence="2">
    <location>
        <begin position="24"/>
        <end position="118"/>
    </location>
</feature>
<dbReference type="EMBL" id="CM001217">
    <property type="protein sequence ID" value="KEH41857.1"/>
    <property type="molecule type" value="Genomic_DNA"/>
</dbReference>
<name>A0A072VJB5_MEDTR</name>
<accession>A0A072VJB5</accession>
<evidence type="ECO:0000259" key="2">
    <source>
        <dbReference type="Pfam" id="PF12776"/>
    </source>
</evidence>
<dbReference type="PANTHER" id="PTHR46929">
    <property type="entry name" value="EXPRESSED PROTEIN"/>
    <property type="match status" value="1"/>
</dbReference>
<dbReference type="Pfam" id="PF12776">
    <property type="entry name" value="Myb_DNA-bind_3"/>
    <property type="match status" value="2"/>
</dbReference>
<feature type="region of interest" description="Disordered" evidence="1">
    <location>
        <begin position="507"/>
        <end position="569"/>
    </location>
</feature>
<dbReference type="HOGENOM" id="CLU_362662_0_0_1"/>
<evidence type="ECO:0000313" key="5">
    <source>
        <dbReference type="Proteomes" id="UP000002051"/>
    </source>
</evidence>
<dbReference type="AlphaFoldDB" id="A0A072VJB5"/>
<keyword evidence="5" id="KW-1185">Reference proteome</keyword>
<dbReference type="OrthoDB" id="1848055at2759"/>
<dbReference type="KEGG" id="mtr:25483665"/>
<proteinExistence type="predicted"/>
<dbReference type="EnsemblPlants" id="KEH41857">
    <property type="protein sequence ID" value="KEH41857"/>
    <property type="gene ID" value="MTR_1g055365"/>
</dbReference>
<feature type="compositionally biased region" description="Basic and acidic residues" evidence="1">
    <location>
        <begin position="546"/>
        <end position="556"/>
    </location>
</feature>
<evidence type="ECO:0000256" key="1">
    <source>
        <dbReference type="SAM" id="MobiDB-lite"/>
    </source>
</evidence>
<reference evidence="3 5" key="1">
    <citation type="journal article" date="2011" name="Nature">
        <title>The Medicago genome provides insight into the evolution of rhizobial symbioses.</title>
        <authorList>
            <person name="Young N.D."/>
            <person name="Debelle F."/>
            <person name="Oldroyd G.E."/>
            <person name="Geurts R."/>
            <person name="Cannon S.B."/>
            <person name="Udvardi M.K."/>
            <person name="Benedito V.A."/>
            <person name="Mayer K.F."/>
            <person name="Gouzy J."/>
            <person name="Schoof H."/>
            <person name="Van de Peer Y."/>
            <person name="Proost S."/>
            <person name="Cook D.R."/>
            <person name="Meyers B.C."/>
            <person name="Spannagl M."/>
            <person name="Cheung F."/>
            <person name="De Mita S."/>
            <person name="Krishnakumar V."/>
            <person name="Gundlach H."/>
            <person name="Zhou S."/>
            <person name="Mudge J."/>
            <person name="Bharti A.K."/>
            <person name="Murray J.D."/>
            <person name="Naoumkina M.A."/>
            <person name="Rosen B."/>
            <person name="Silverstein K.A."/>
            <person name="Tang H."/>
            <person name="Rombauts S."/>
            <person name="Zhao P.X."/>
            <person name="Zhou P."/>
            <person name="Barbe V."/>
            <person name="Bardou P."/>
            <person name="Bechner M."/>
            <person name="Bellec A."/>
            <person name="Berger A."/>
            <person name="Berges H."/>
            <person name="Bidwell S."/>
            <person name="Bisseling T."/>
            <person name="Choisne N."/>
            <person name="Couloux A."/>
            <person name="Denny R."/>
            <person name="Deshpande S."/>
            <person name="Dai X."/>
            <person name="Doyle J.J."/>
            <person name="Dudez A.M."/>
            <person name="Farmer A.D."/>
            <person name="Fouteau S."/>
            <person name="Franken C."/>
            <person name="Gibelin C."/>
            <person name="Gish J."/>
            <person name="Goldstein S."/>
            <person name="Gonzalez A.J."/>
            <person name="Green P.J."/>
            <person name="Hallab A."/>
            <person name="Hartog M."/>
            <person name="Hua A."/>
            <person name="Humphray S.J."/>
            <person name="Jeong D.H."/>
            <person name="Jing Y."/>
            <person name="Jocker A."/>
            <person name="Kenton S.M."/>
            <person name="Kim D.J."/>
            <person name="Klee K."/>
            <person name="Lai H."/>
            <person name="Lang C."/>
            <person name="Lin S."/>
            <person name="Macmil S.L."/>
            <person name="Magdelenat G."/>
            <person name="Matthews L."/>
            <person name="McCorrison J."/>
            <person name="Monaghan E.L."/>
            <person name="Mun J.H."/>
            <person name="Najar F.Z."/>
            <person name="Nicholson C."/>
            <person name="Noirot C."/>
            <person name="O'Bleness M."/>
            <person name="Paule C.R."/>
            <person name="Poulain J."/>
            <person name="Prion F."/>
            <person name="Qin B."/>
            <person name="Qu C."/>
            <person name="Retzel E.F."/>
            <person name="Riddle C."/>
            <person name="Sallet E."/>
            <person name="Samain S."/>
            <person name="Samson N."/>
            <person name="Sanders I."/>
            <person name="Saurat O."/>
            <person name="Scarpelli C."/>
            <person name="Schiex T."/>
            <person name="Segurens B."/>
            <person name="Severin A.J."/>
            <person name="Sherrier D.J."/>
            <person name="Shi R."/>
            <person name="Sims S."/>
            <person name="Singer S.R."/>
            <person name="Sinharoy S."/>
            <person name="Sterck L."/>
            <person name="Viollet A."/>
            <person name="Wang B.B."/>
            <person name="Wang K."/>
            <person name="Wang M."/>
            <person name="Wang X."/>
            <person name="Warfsmann J."/>
            <person name="Weissenbach J."/>
            <person name="White D.D."/>
            <person name="White J.D."/>
            <person name="Wiley G.B."/>
            <person name="Wincker P."/>
            <person name="Xing Y."/>
            <person name="Yang L."/>
            <person name="Yao Z."/>
            <person name="Ying F."/>
            <person name="Zhai J."/>
            <person name="Zhou L."/>
            <person name="Zuber A."/>
            <person name="Denarie J."/>
            <person name="Dixon R.A."/>
            <person name="May G.D."/>
            <person name="Schwartz D.C."/>
            <person name="Rogers J."/>
            <person name="Quetier F."/>
            <person name="Town C.D."/>
            <person name="Roe B.A."/>
        </authorList>
    </citation>
    <scope>NUCLEOTIDE SEQUENCE [LARGE SCALE GENOMIC DNA]</scope>
    <source>
        <strain evidence="3">A17</strain>
        <strain evidence="4 5">cv. Jemalong A17</strain>
    </source>
</reference>
<feature type="compositionally biased region" description="Basic and acidic residues" evidence="1">
    <location>
        <begin position="526"/>
        <end position="536"/>
    </location>
</feature>
<evidence type="ECO:0000313" key="3">
    <source>
        <dbReference type="EMBL" id="KEH41857.1"/>
    </source>
</evidence>
<protein>
    <submittedName>
        <fullName evidence="3">Myb/SANT-like DNA-binding domain protein</fullName>
    </submittedName>
</protein>